<dbReference type="Proteomes" id="UP000234271">
    <property type="component" value="Chromosome"/>
</dbReference>
<reference evidence="2" key="1">
    <citation type="submission" date="2016-12" db="EMBL/GenBank/DDBJ databases">
        <title>Complete Genome Sequence of Beggiatoa leptomitiformis D-401.</title>
        <authorList>
            <person name="Fomenkov A."/>
            <person name="Vincze T."/>
            <person name="Grabovich M."/>
            <person name="Anton B.P."/>
            <person name="Dubinina G."/>
            <person name="Orlova M."/>
            <person name="Belousova E."/>
            <person name="Roberts R.J."/>
        </authorList>
    </citation>
    <scope>NUCLEOTIDE SEQUENCE [LARGE SCALE GENOMIC DNA]</scope>
    <source>
        <strain evidence="2">D-401</strain>
    </source>
</reference>
<name>A0A2N9YCW4_9GAMM</name>
<dbReference type="KEGG" id="blep:AL038_00035"/>
<sequence length="64" mass="7047">MTTDELVELAHRTRNMPYSPATSAQNLAELLKAVSDCILEGNIKQGVVALARIIDSLENEAKRH</sequence>
<proteinExistence type="predicted"/>
<organism evidence="1 2">
    <name type="scientific">Beggiatoa leptomitoformis</name>
    <dbReference type="NCBI Taxonomy" id="288004"/>
    <lineage>
        <taxon>Bacteria</taxon>
        <taxon>Pseudomonadati</taxon>
        <taxon>Pseudomonadota</taxon>
        <taxon>Gammaproteobacteria</taxon>
        <taxon>Thiotrichales</taxon>
        <taxon>Thiotrichaceae</taxon>
        <taxon>Beggiatoa</taxon>
    </lineage>
</organism>
<evidence type="ECO:0000313" key="2">
    <source>
        <dbReference type="Proteomes" id="UP000234271"/>
    </source>
</evidence>
<keyword evidence="2" id="KW-1185">Reference proteome</keyword>
<dbReference type="EMBL" id="CP018889">
    <property type="protein sequence ID" value="AUI68303.1"/>
    <property type="molecule type" value="Genomic_DNA"/>
</dbReference>
<dbReference type="RefSeq" id="WP_062147182.1">
    <property type="nucleotide sequence ID" value="NZ_CP012373.2"/>
</dbReference>
<evidence type="ECO:0000313" key="1">
    <source>
        <dbReference type="EMBL" id="AUI68303.1"/>
    </source>
</evidence>
<protein>
    <submittedName>
        <fullName evidence="1">Uncharacterized protein</fullName>
    </submittedName>
</protein>
<gene>
    <name evidence="1" type="ORF">BLE401_06035</name>
</gene>
<accession>A0A2N9YCW4</accession>
<dbReference type="AlphaFoldDB" id="A0A2N9YCW4"/>